<dbReference type="HAMAP" id="MF_01325_B">
    <property type="entry name" value="Ribosomal_uL3_B"/>
    <property type="match status" value="1"/>
</dbReference>
<keyword evidence="3 7" id="KW-0694">RNA-binding</keyword>
<dbReference type="NCBIfam" id="TIGR03625">
    <property type="entry name" value="L3_bact"/>
    <property type="match status" value="1"/>
</dbReference>
<dbReference type="AlphaFoldDB" id="A0A0H5DNL9"/>
<dbReference type="FunFam" id="2.40.30.10:FF:000004">
    <property type="entry name" value="50S ribosomal protein L3"/>
    <property type="match status" value="1"/>
</dbReference>
<evidence type="ECO:0000313" key="9">
    <source>
        <dbReference type="EMBL" id="CRX37847.1"/>
    </source>
</evidence>
<evidence type="ECO:0000256" key="6">
    <source>
        <dbReference type="ARBA" id="ARBA00035243"/>
    </source>
</evidence>
<keyword evidence="2 7" id="KW-0699">rRNA-binding</keyword>
<comment type="subunit">
    <text evidence="7">Part of the 50S ribosomal subunit. Forms a cluster with proteins L14 and L19.</text>
</comment>
<keyword evidence="4 7" id="KW-0689">Ribosomal protein</keyword>
<comment type="function">
    <text evidence="7">One of the primary rRNA binding proteins, it binds directly near the 3'-end of the 23S rRNA, where it nucleates assembly of the 50S subunit.</text>
</comment>
<evidence type="ECO:0000256" key="7">
    <source>
        <dbReference type="HAMAP-Rule" id="MF_01325"/>
    </source>
</evidence>
<sequence length="221" mass="24076">MTLKLMGRKRGMVQLFDKDGNAVPCTAIEFSKNIVVQVKNEETDGYSAVQLGYEEVVANDPRRKEARTKKPLRGHFKKHGVEARKHLKETRVEDSSAYQSGQEIGVEAFQGLTHVDVTGTSKGKGFQGVMKKHNYAGGPASHGASQFHRSRGSQGMRSTPGRCIPGIGQASHMGDIQVTLQNLRIVEILPEEQVLLVEGAVPGPTDALVYVTQAKKKNKAA</sequence>
<dbReference type="GO" id="GO:0019843">
    <property type="term" value="F:rRNA binding"/>
    <property type="evidence" value="ECO:0007669"/>
    <property type="project" value="UniProtKB-UniRule"/>
</dbReference>
<dbReference type="OrthoDB" id="9806135at2"/>
<reference evidence="10" key="1">
    <citation type="submission" date="2015-06" db="EMBL/GenBank/DDBJ databases">
        <authorList>
            <person name="Bertelli C."/>
        </authorList>
    </citation>
    <scope>NUCLEOTIDE SEQUENCE [LARGE SCALE GENOMIC DNA]</scope>
    <source>
        <strain evidence="10">CRIB-30</strain>
    </source>
</reference>
<dbReference type="Proteomes" id="UP000220251">
    <property type="component" value="Unassembled WGS sequence"/>
</dbReference>
<dbReference type="RefSeq" id="WP_098037697.1">
    <property type="nucleotide sequence ID" value="NZ_CWGJ01000006.1"/>
</dbReference>
<accession>A0A0H5DNL9</accession>
<dbReference type="Gene3D" id="3.30.160.810">
    <property type="match status" value="1"/>
</dbReference>
<organism evidence="9 10">
    <name type="scientific">Estrella lausannensis</name>
    <dbReference type="NCBI Taxonomy" id="483423"/>
    <lineage>
        <taxon>Bacteria</taxon>
        <taxon>Pseudomonadati</taxon>
        <taxon>Chlamydiota</taxon>
        <taxon>Chlamydiia</taxon>
        <taxon>Parachlamydiales</taxon>
        <taxon>Candidatus Criblamydiaceae</taxon>
        <taxon>Estrella</taxon>
    </lineage>
</organism>
<keyword evidence="10" id="KW-1185">Reference proteome</keyword>
<evidence type="ECO:0000256" key="8">
    <source>
        <dbReference type="SAM" id="MobiDB-lite"/>
    </source>
</evidence>
<protein>
    <recommendedName>
        <fullName evidence="6 7">Large ribosomal subunit protein uL3</fullName>
    </recommendedName>
</protein>
<proteinExistence type="inferred from homology"/>
<dbReference type="Pfam" id="PF00297">
    <property type="entry name" value="Ribosomal_L3"/>
    <property type="match status" value="1"/>
</dbReference>
<dbReference type="GO" id="GO:0003735">
    <property type="term" value="F:structural constituent of ribosome"/>
    <property type="evidence" value="ECO:0007669"/>
    <property type="project" value="UniProtKB-UniRule"/>
</dbReference>
<dbReference type="InterPro" id="IPR019927">
    <property type="entry name" value="Ribosomal_uL3_bac/org-type"/>
</dbReference>
<dbReference type="SUPFAM" id="SSF50447">
    <property type="entry name" value="Translation proteins"/>
    <property type="match status" value="1"/>
</dbReference>
<evidence type="ECO:0000256" key="5">
    <source>
        <dbReference type="ARBA" id="ARBA00023274"/>
    </source>
</evidence>
<comment type="similarity">
    <text evidence="1 7">Belongs to the universal ribosomal protein uL3 family.</text>
</comment>
<dbReference type="PANTHER" id="PTHR11229">
    <property type="entry name" value="50S RIBOSOMAL PROTEIN L3"/>
    <property type="match status" value="1"/>
</dbReference>
<dbReference type="EMBL" id="CWGJ01000006">
    <property type="protein sequence ID" value="CRX37847.1"/>
    <property type="molecule type" value="Genomic_DNA"/>
</dbReference>
<gene>
    <name evidence="7 9" type="primary">rplC</name>
    <name evidence="9" type="ORF">ELAC_0492</name>
</gene>
<dbReference type="InterPro" id="IPR009000">
    <property type="entry name" value="Transl_B-barrel_sf"/>
</dbReference>
<dbReference type="FunFam" id="3.30.160.810:FF:000001">
    <property type="entry name" value="50S ribosomal protein L3"/>
    <property type="match status" value="1"/>
</dbReference>
<dbReference type="InterPro" id="IPR000597">
    <property type="entry name" value="Ribosomal_uL3"/>
</dbReference>
<evidence type="ECO:0000256" key="4">
    <source>
        <dbReference type="ARBA" id="ARBA00022980"/>
    </source>
</evidence>
<feature type="region of interest" description="Disordered" evidence="8">
    <location>
        <begin position="139"/>
        <end position="160"/>
    </location>
</feature>
<name>A0A0H5DNL9_9BACT</name>
<dbReference type="GO" id="GO:0022625">
    <property type="term" value="C:cytosolic large ribosomal subunit"/>
    <property type="evidence" value="ECO:0007669"/>
    <property type="project" value="TreeGrafter"/>
</dbReference>
<evidence type="ECO:0000256" key="3">
    <source>
        <dbReference type="ARBA" id="ARBA00022884"/>
    </source>
</evidence>
<evidence type="ECO:0000313" key="10">
    <source>
        <dbReference type="Proteomes" id="UP000220251"/>
    </source>
</evidence>
<dbReference type="PANTHER" id="PTHR11229:SF16">
    <property type="entry name" value="LARGE RIBOSOMAL SUBUNIT PROTEIN UL3C"/>
    <property type="match status" value="1"/>
</dbReference>
<evidence type="ECO:0000256" key="1">
    <source>
        <dbReference type="ARBA" id="ARBA00006540"/>
    </source>
</evidence>
<evidence type="ECO:0000256" key="2">
    <source>
        <dbReference type="ARBA" id="ARBA00022730"/>
    </source>
</evidence>
<dbReference type="GO" id="GO:0006412">
    <property type="term" value="P:translation"/>
    <property type="evidence" value="ECO:0007669"/>
    <property type="project" value="UniProtKB-UniRule"/>
</dbReference>
<keyword evidence="5 7" id="KW-0687">Ribonucleoprotein</keyword>
<dbReference type="Gene3D" id="2.40.30.10">
    <property type="entry name" value="Translation factors"/>
    <property type="match status" value="1"/>
</dbReference>